<dbReference type="AlphaFoldDB" id="A0A833VH03"/>
<reference evidence="1" key="1">
    <citation type="submission" date="2020-01" db="EMBL/GenBank/DDBJ databases">
        <title>Genome sequence of Kobresia littledalei, the first chromosome-level genome in the family Cyperaceae.</title>
        <authorList>
            <person name="Qu G."/>
        </authorList>
    </citation>
    <scope>NUCLEOTIDE SEQUENCE</scope>
    <source>
        <strain evidence="1">C.B.Clarke</strain>
        <tissue evidence="1">Leaf</tissue>
    </source>
</reference>
<dbReference type="Proteomes" id="UP000623129">
    <property type="component" value="Unassembled WGS sequence"/>
</dbReference>
<evidence type="ECO:0000313" key="1">
    <source>
        <dbReference type="EMBL" id="KAF3322708.1"/>
    </source>
</evidence>
<organism evidence="1 2">
    <name type="scientific">Carex littledalei</name>
    <dbReference type="NCBI Taxonomy" id="544730"/>
    <lineage>
        <taxon>Eukaryota</taxon>
        <taxon>Viridiplantae</taxon>
        <taxon>Streptophyta</taxon>
        <taxon>Embryophyta</taxon>
        <taxon>Tracheophyta</taxon>
        <taxon>Spermatophyta</taxon>
        <taxon>Magnoliopsida</taxon>
        <taxon>Liliopsida</taxon>
        <taxon>Poales</taxon>
        <taxon>Cyperaceae</taxon>
        <taxon>Cyperoideae</taxon>
        <taxon>Cariceae</taxon>
        <taxon>Carex</taxon>
        <taxon>Carex subgen. Euthyceras</taxon>
    </lineage>
</organism>
<comment type="caution">
    <text evidence="1">The sequence shown here is derived from an EMBL/GenBank/DDBJ whole genome shotgun (WGS) entry which is preliminary data.</text>
</comment>
<proteinExistence type="predicted"/>
<accession>A0A833VH03</accession>
<keyword evidence="2" id="KW-1185">Reference proteome</keyword>
<sequence length="80" mass="9212">MVIITRVIEKACGLDTDSRFVVIIKGEEMIKVGRDRLEGMKERERERREERGECRGGGGEWGIELTEGARRLHRSHMSGR</sequence>
<evidence type="ECO:0000313" key="2">
    <source>
        <dbReference type="Proteomes" id="UP000623129"/>
    </source>
</evidence>
<protein>
    <submittedName>
        <fullName evidence="1">Uncharacterized protein</fullName>
    </submittedName>
</protein>
<gene>
    <name evidence="1" type="ORF">FCM35_KLT12697</name>
</gene>
<dbReference type="EMBL" id="SWLB01000024">
    <property type="protein sequence ID" value="KAF3322708.1"/>
    <property type="molecule type" value="Genomic_DNA"/>
</dbReference>
<name>A0A833VH03_9POAL</name>